<feature type="domain" description="VOC" evidence="1">
    <location>
        <begin position="10"/>
        <end position="138"/>
    </location>
</feature>
<gene>
    <name evidence="2" type="ORF">CLAC_00400</name>
</gene>
<dbReference type="PROSITE" id="PS51819">
    <property type="entry name" value="VOC"/>
    <property type="match status" value="2"/>
</dbReference>
<proteinExistence type="predicted"/>
<keyword evidence="3" id="KW-1185">Reference proteome</keyword>
<dbReference type="InterPro" id="IPR041581">
    <property type="entry name" value="Glyoxalase_6"/>
</dbReference>
<sequence length="298" mass="31657">MPAFPAEFGMPLRVDLVSAAPRKTERFYRGVLGWAYRNTAPVHEDAREASQGRRVAMLSGMPVSVLLESSDASDSADAESTFTNQWRVNFHVDSAAGAVGKARELGATIYQEPTPLVDGSTMAVVADPAGGLIGLLEQPGEQAFIAAGEPGTPVWFELVAGPEDNFEKVCDFYRDFFGWEIAVRNKTEQGTFAVAMEDGAPFAGLVASAVAAQTDAADKSFVGWLAYLGVENIDTAVSKAQELGGEVLVAPQATEFGPLATIQDPCGAAVVLCEVPLPPEEDVRESDPLEGIDLSQFQ</sequence>
<dbReference type="SUPFAM" id="SSF54593">
    <property type="entry name" value="Glyoxalase/Bleomycin resistance protein/Dihydroxybiphenyl dioxygenase"/>
    <property type="match status" value="2"/>
</dbReference>
<dbReference type="InterPro" id="IPR004360">
    <property type="entry name" value="Glyas_Fos-R_dOase_dom"/>
</dbReference>
<dbReference type="KEGG" id="clw:CLAC_00400"/>
<dbReference type="AlphaFoldDB" id="A0A0K2GY91"/>
<dbReference type="EMBL" id="CP006841">
    <property type="protein sequence ID" value="ALA66446.1"/>
    <property type="molecule type" value="Genomic_DNA"/>
</dbReference>
<dbReference type="RefSeq" id="WP_053411236.1">
    <property type="nucleotide sequence ID" value="NZ_CP006841.1"/>
</dbReference>
<dbReference type="Pfam" id="PF00903">
    <property type="entry name" value="Glyoxalase"/>
    <property type="match status" value="1"/>
</dbReference>
<evidence type="ECO:0000259" key="1">
    <source>
        <dbReference type="PROSITE" id="PS51819"/>
    </source>
</evidence>
<evidence type="ECO:0000313" key="2">
    <source>
        <dbReference type="EMBL" id="ALA66446.1"/>
    </source>
</evidence>
<dbReference type="Pfam" id="PF18029">
    <property type="entry name" value="Glyoxalase_6"/>
    <property type="match status" value="1"/>
</dbReference>
<feature type="domain" description="VOC" evidence="1">
    <location>
        <begin position="155"/>
        <end position="275"/>
    </location>
</feature>
<evidence type="ECO:0000313" key="3">
    <source>
        <dbReference type="Proteomes" id="UP000058446"/>
    </source>
</evidence>
<dbReference type="Proteomes" id="UP000058446">
    <property type="component" value="Chromosome"/>
</dbReference>
<dbReference type="OrthoDB" id="9793039at2"/>
<name>A0A0K2GY91_9CORY</name>
<dbReference type="PANTHER" id="PTHR33993:SF14">
    <property type="entry name" value="GB|AAF24581.1"/>
    <property type="match status" value="1"/>
</dbReference>
<reference evidence="2 3" key="1">
    <citation type="submission" date="2013-10" db="EMBL/GenBank/DDBJ databases">
        <title>Complete genome sequence of Corynebacterium lactis DSM 45799(T), isolated from raw cow milk.</title>
        <authorList>
            <person name="Ruckert C."/>
            <person name="Albersmeier A."/>
            <person name="Lipski A."/>
            <person name="Kalinowski J."/>
        </authorList>
    </citation>
    <scope>NUCLEOTIDE SEQUENCE [LARGE SCALE GENOMIC DNA]</scope>
    <source>
        <strain evidence="2 3">RW2-5</strain>
    </source>
</reference>
<accession>A0A0K2GY91</accession>
<dbReference type="InterPro" id="IPR029068">
    <property type="entry name" value="Glyas_Bleomycin-R_OHBP_Dase"/>
</dbReference>
<dbReference type="InterPro" id="IPR052164">
    <property type="entry name" value="Anthracycline_SecMetBiosynth"/>
</dbReference>
<dbReference type="PANTHER" id="PTHR33993">
    <property type="entry name" value="GLYOXALASE-RELATED"/>
    <property type="match status" value="1"/>
</dbReference>
<dbReference type="InterPro" id="IPR037523">
    <property type="entry name" value="VOC_core"/>
</dbReference>
<dbReference type="PATRIC" id="fig|1408189.4.peg.83"/>
<dbReference type="Gene3D" id="3.10.180.10">
    <property type="entry name" value="2,3-Dihydroxybiphenyl 1,2-Dioxygenase, domain 1"/>
    <property type="match status" value="2"/>
</dbReference>
<dbReference type="STRING" id="1408189.CLAC_00400"/>
<protein>
    <submittedName>
        <fullName evidence="2">Glyoxalase</fullName>
    </submittedName>
</protein>
<organism evidence="2 3">
    <name type="scientific">Corynebacterium lactis RW2-5</name>
    <dbReference type="NCBI Taxonomy" id="1408189"/>
    <lineage>
        <taxon>Bacteria</taxon>
        <taxon>Bacillati</taxon>
        <taxon>Actinomycetota</taxon>
        <taxon>Actinomycetes</taxon>
        <taxon>Mycobacteriales</taxon>
        <taxon>Corynebacteriaceae</taxon>
        <taxon>Corynebacterium</taxon>
    </lineage>
</organism>